<dbReference type="EMBL" id="JACHJT010000001">
    <property type="protein sequence ID" value="MBB4934695.1"/>
    <property type="molecule type" value="Genomic_DNA"/>
</dbReference>
<feature type="non-terminal residue" evidence="1">
    <location>
        <position position="107"/>
    </location>
</feature>
<comment type="caution">
    <text evidence="1">The sequence shown here is derived from an EMBL/GenBank/DDBJ whole genome shotgun (WGS) entry which is preliminary data.</text>
</comment>
<dbReference type="Proteomes" id="UP000523007">
    <property type="component" value="Unassembled WGS sequence"/>
</dbReference>
<accession>A0A7W7W6B7</accession>
<dbReference type="AlphaFoldDB" id="A0A7W7W6B7"/>
<proteinExistence type="predicted"/>
<reference evidence="1 2" key="1">
    <citation type="submission" date="2020-08" db="EMBL/GenBank/DDBJ databases">
        <title>Sequencing the genomes of 1000 actinobacteria strains.</title>
        <authorList>
            <person name="Klenk H.-P."/>
        </authorList>
    </citation>
    <scope>NUCLEOTIDE SEQUENCE [LARGE SCALE GENOMIC DNA]</scope>
    <source>
        <strain evidence="1 2">DSM 102030</strain>
    </source>
</reference>
<sequence>MLGLDGTGGWLTAPPAWLLAPELPGCLLFVGAGGWGLLRLLPGAPVLRVRTLAAQRRRPEGGGRATRARAALHHLLDSVLGRARARRRRATIELCRGLATELRAGRP</sequence>
<keyword evidence="2" id="KW-1185">Reference proteome</keyword>
<evidence type="ECO:0000313" key="1">
    <source>
        <dbReference type="EMBL" id="MBB4934695.1"/>
    </source>
</evidence>
<organism evidence="1 2">
    <name type="scientific">Lipingzhangella halophila</name>
    <dbReference type="NCBI Taxonomy" id="1783352"/>
    <lineage>
        <taxon>Bacteria</taxon>
        <taxon>Bacillati</taxon>
        <taxon>Actinomycetota</taxon>
        <taxon>Actinomycetes</taxon>
        <taxon>Streptosporangiales</taxon>
        <taxon>Nocardiopsidaceae</taxon>
        <taxon>Lipingzhangella</taxon>
    </lineage>
</organism>
<name>A0A7W7W6B7_9ACTN</name>
<gene>
    <name evidence="1" type="ORF">F4561_005515</name>
</gene>
<protein>
    <submittedName>
        <fullName evidence="1">Uncharacterized protein</fullName>
    </submittedName>
</protein>
<evidence type="ECO:0000313" key="2">
    <source>
        <dbReference type="Proteomes" id="UP000523007"/>
    </source>
</evidence>